<evidence type="ECO:0000313" key="2">
    <source>
        <dbReference type="EMBL" id="PKR77673.1"/>
    </source>
</evidence>
<reference evidence="2 3" key="1">
    <citation type="submission" date="2017-06" db="EMBL/GenBank/DDBJ databases">
        <title>the draft geome sequence of Illustriluteabacillus marina B3227.</title>
        <authorList>
            <person name="He R.-H."/>
            <person name="Du Z.-J."/>
        </authorList>
    </citation>
    <scope>NUCLEOTIDE SEQUENCE [LARGE SCALE GENOMIC DNA]</scope>
    <source>
        <strain evidence="2 3">B3227</strain>
    </source>
</reference>
<dbReference type="EMBL" id="PJNH01000002">
    <property type="protein sequence ID" value="PKR77673.1"/>
    <property type="molecule type" value="Genomic_DNA"/>
</dbReference>
<protein>
    <recommendedName>
        <fullName evidence="1">NERD domain-containing protein</fullName>
    </recommendedName>
</protein>
<comment type="caution">
    <text evidence="2">The sequence shown here is derived from an EMBL/GenBank/DDBJ whole genome shotgun (WGS) entry which is preliminary data.</text>
</comment>
<dbReference type="Pfam" id="PF08378">
    <property type="entry name" value="NERD"/>
    <property type="match status" value="1"/>
</dbReference>
<proteinExistence type="predicted"/>
<gene>
    <name evidence="2" type="ORF">CEY16_07000</name>
</gene>
<accession>A0A2I0QTK4</accession>
<name>A0A2I0QTK4_9BACI</name>
<feature type="domain" description="NERD" evidence="1">
    <location>
        <begin position="40"/>
        <end position="156"/>
    </location>
</feature>
<evidence type="ECO:0000259" key="1">
    <source>
        <dbReference type="PROSITE" id="PS50965"/>
    </source>
</evidence>
<dbReference type="InterPro" id="IPR011528">
    <property type="entry name" value="NERD"/>
</dbReference>
<sequence length="339" mass="40112">MILKQPKFSIYQKMLECADFRMKDLSKRSYVDGLLYNERSGLLGEESLLFPISKIDFPFVALCNLRLILKGVVFQMDTILLSPRFALIIEAKHYTGQVWFECDFDQVRQVRPGGEERIYDDPVLQVEEQKYLLELWLQLNGYENLPVETVVVMTNPNAQLKLQKPSELHKKKVITLPRLSKRFREISDYFDEEFYSMDQVRSLGESLLRADRPYCPNILERTKLSSDDFKRGVWCVNCKDFCMKRARLSWECDRCGLRDRNAHLPALKDYYLLFGEEISNSQLRWWLGLESSDVAGYLLKKLNLKKRGRGRSLKHLLGFDYYKDFDYMDARRHEKDRGY</sequence>
<keyword evidence="3" id="KW-1185">Reference proteome</keyword>
<evidence type="ECO:0000313" key="3">
    <source>
        <dbReference type="Proteomes" id="UP000243524"/>
    </source>
</evidence>
<dbReference type="OrthoDB" id="569879at2"/>
<dbReference type="RefSeq" id="WP_101331281.1">
    <property type="nucleotide sequence ID" value="NZ_PJNH01000002.1"/>
</dbReference>
<dbReference type="AlphaFoldDB" id="A0A2I0QTK4"/>
<organism evidence="2 3">
    <name type="scientific">Halalkalibacillus sediminis</name>
    <dbReference type="NCBI Taxonomy" id="2018042"/>
    <lineage>
        <taxon>Bacteria</taxon>
        <taxon>Bacillati</taxon>
        <taxon>Bacillota</taxon>
        <taxon>Bacilli</taxon>
        <taxon>Bacillales</taxon>
        <taxon>Bacillaceae</taxon>
        <taxon>Halalkalibacillus</taxon>
    </lineage>
</organism>
<dbReference type="Proteomes" id="UP000243524">
    <property type="component" value="Unassembled WGS sequence"/>
</dbReference>
<dbReference type="PROSITE" id="PS50965">
    <property type="entry name" value="NERD"/>
    <property type="match status" value="1"/>
</dbReference>